<dbReference type="InterPro" id="IPR051163">
    <property type="entry name" value="Sodium:Solute_Symporter_SSF"/>
</dbReference>
<dbReference type="Gene3D" id="1.20.1730.10">
    <property type="entry name" value="Sodium/glucose cotransporter"/>
    <property type="match status" value="1"/>
</dbReference>
<keyword evidence="4" id="KW-1003">Cell membrane</keyword>
<comment type="similarity">
    <text evidence="2 11">Belongs to the sodium:solute symporter (SSF) (TC 2.A.21) family.</text>
</comment>
<evidence type="ECO:0000256" key="6">
    <source>
        <dbReference type="ARBA" id="ARBA00022989"/>
    </source>
</evidence>
<evidence type="ECO:0000256" key="7">
    <source>
        <dbReference type="ARBA" id="ARBA00023053"/>
    </source>
</evidence>
<feature type="transmembrane region" description="Helical" evidence="12">
    <location>
        <begin position="88"/>
        <end position="110"/>
    </location>
</feature>
<keyword evidence="6 12" id="KW-1133">Transmembrane helix</keyword>
<dbReference type="Pfam" id="PF00474">
    <property type="entry name" value="SSF"/>
    <property type="match status" value="2"/>
</dbReference>
<dbReference type="GO" id="GO:0006814">
    <property type="term" value="P:sodium ion transport"/>
    <property type="evidence" value="ECO:0007669"/>
    <property type="project" value="UniProtKB-KW"/>
</dbReference>
<organism evidence="13 14">
    <name type="scientific">Steinernema glaseri</name>
    <dbReference type="NCBI Taxonomy" id="37863"/>
    <lineage>
        <taxon>Eukaryota</taxon>
        <taxon>Metazoa</taxon>
        <taxon>Ecdysozoa</taxon>
        <taxon>Nematoda</taxon>
        <taxon>Chromadorea</taxon>
        <taxon>Rhabditida</taxon>
        <taxon>Tylenchina</taxon>
        <taxon>Panagrolaimomorpha</taxon>
        <taxon>Strongyloidoidea</taxon>
        <taxon>Steinernematidae</taxon>
        <taxon>Steinernema</taxon>
    </lineage>
</organism>
<keyword evidence="8" id="KW-0406">Ion transport</keyword>
<feature type="transmembrane region" description="Helical" evidence="12">
    <location>
        <begin position="365"/>
        <end position="385"/>
    </location>
</feature>
<protein>
    <submittedName>
        <fullName evidence="14">Sodium-coupled monocarboxylate transporter 2</fullName>
    </submittedName>
</protein>
<dbReference type="WBParaSite" id="L893_g2528.t1">
    <property type="protein sequence ID" value="L893_g2528.t1"/>
    <property type="gene ID" value="L893_g2528"/>
</dbReference>
<feature type="transmembrane region" description="Helical" evidence="12">
    <location>
        <begin position="57"/>
        <end position="76"/>
    </location>
</feature>
<dbReference type="GO" id="GO:0015293">
    <property type="term" value="F:symporter activity"/>
    <property type="evidence" value="ECO:0007669"/>
    <property type="project" value="TreeGrafter"/>
</dbReference>
<feature type="transmembrane region" description="Helical" evidence="12">
    <location>
        <begin position="260"/>
        <end position="287"/>
    </location>
</feature>
<dbReference type="InterPro" id="IPR038377">
    <property type="entry name" value="Na/Glc_symporter_sf"/>
</dbReference>
<feature type="transmembrane region" description="Helical" evidence="12">
    <location>
        <begin position="493"/>
        <end position="514"/>
    </location>
</feature>
<evidence type="ECO:0000256" key="3">
    <source>
        <dbReference type="ARBA" id="ARBA00022448"/>
    </source>
</evidence>
<name>A0A1I7ZD88_9BILA</name>
<keyword evidence="9 12" id="KW-0472">Membrane</keyword>
<feature type="transmembrane region" description="Helical" evidence="12">
    <location>
        <begin position="422"/>
        <end position="445"/>
    </location>
</feature>
<evidence type="ECO:0000256" key="5">
    <source>
        <dbReference type="ARBA" id="ARBA00022692"/>
    </source>
</evidence>
<keyword evidence="10" id="KW-0739">Sodium transport</keyword>
<evidence type="ECO:0000256" key="12">
    <source>
        <dbReference type="SAM" id="Phobius"/>
    </source>
</evidence>
<evidence type="ECO:0000256" key="8">
    <source>
        <dbReference type="ARBA" id="ARBA00023065"/>
    </source>
</evidence>
<evidence type="ECO:0000256" key="11">
    <source>
        <dbReference type="RuleBase" id="RU362091"/>
    </source>
</evidence>
<dbReference type="GO" id="GO:0005886">
    <property type="term" value="C:plasma membrane"/>
    <property type="evidence" value="ECO:0007669"/>
    <property type="project" value="UniProtKB-SubCell"/>
</dbReference>
<dbReference type="Proteomes" id="UP000095287">
    <property type="component" value="Unplaced"/>
</dbReference>
<sequence>MPEISAIDYAVFAGSLLLSIGTGSYHAIKSKMLLRDPKNRVSEKDEYLMGGRKMPSLPVALSLLTSFLSGILMLGVPAEMYNRGAQIWLNFVIGAISSIITAIVFLPIFYKMNSTCLHEYFILRFNSPVIRQMFSFLFIAFSLIYMAVVIYAPAVALSSVLNINKTYLILAIMMYGGVAALIYKGLSHERVGGIGRVWDIASETGRISELWRMDWDPAQYNSLWINIYSGIITWLAAFGVNQLAIQRYNSLPSIETAKSIIYYTTVPFVILCSIVTFVGFIALAYYYNCNPLETGEISDNDHLTILFALDVLHTTPGLFGVYAASILSATLSTLSSGINSMAAAIYEDFLKAKYESRLSDSQVTLLSKCAVLFFGTFSTCLAFAAEPLGGILRVCISVMGALSGPFVGIFALAIFFPRAGFWATFVSFIVSNIAMTVICICNYVSDPFRDLFLPTNTSVHGCEGKNFTLRIPPEYDAHYGDPMTPYIARLSTYSYAGLGFVIMMAIGIPIAYLYKEKNYDEAAIRHLTFAGRHIPCPKLIVHESEVPLTAKGDTTKERGPLLPTAHS</sequence>
<feature type="transmembrane region" description="Helical" evidence="12">
    <location>
        <begin position="130"/>
        <end position="154"/>
    </location>
</feature>
<keyword evidence="7" id="KW-0915">Sodium</keyword>
<evidence type="ECO:0000256" key="4">
    <source>
        <dbReference type="ARBA" id="ARBA00022475"/>
    </source>
</evidence>
<feature type="transmembrane region" description="Helical" evidence="12">
    <location>
        <begin position="223"/>
        <end position="240"/>
    </location>
</feature>
<evidence type="ECO:0000256" key="1">
    <source>
        <dbReference type="ARBA" id="ARBA00004651"/>
    </source>
</evidence>
<dbReference type="PANTHER" id="PTHR42985:SF40">
    <property type="entry name" value="LD47995P-RELATED"/>
    <property type="match status" value="1"/>
</dbReference>
<dbReference type="AlphaFoldDB" id="A0A1I7ZD88"/>
<dbReference type="PROSITE" id="PS50283">
    <property type="entry name" value="NA_SOLUT_SYMP_3"/>
    <property type="match status" value="1"/>
</dbReference>
<dbReference type="PANTHER" id="PTHR42985">
    <property type="entry name" value="SODIUM-COUPLED MONOCARBOXYLATE TRANSPORTER"/>
    <property type="match status" value="1"/>
</dbReference>
<accession>A0A1I7ZD88</accession>
<feature type="transmembrane region" description="Helical" evidence="12">
    <location>
        <begin position="391"/>
        <end position="415"/>
    </location>
</feature>
<comment type="subcellular location">
    <subcellularLocation>
        <location evidence="1">Cell membrane</location>
        <topology evidence="1">Multi-pass membrane protein</topology>
    </subcellularLocation>
</comment>
<proteinExistence type="inferred from homology"/>
<dbReference type="NCBIfam" id="TIGR00813">
    <property type="entry name" value="sss"/>
    <property type="match status" value="1"/>
</dbReference>
<feature type="transmembrane region" description="Helical" evidence="12">
    <location>
        <begin position="166"/>
        <end position="183"/>
    </location>
</feature>
<keyword evidence="5 12" id="KW-0812">Transmembrane</keyword>
<evidence type="ECO:0000313" key="13">
    <source>
        <dbReference type="Proteomes" id="UP000095287"/>
    </source>
</evidence>
<feature type="transmembrane region" description="Helical" evidence="12">
    <location>
        <begin position="7"/>
        <end position="28"/>
    </location>
</feature>
<keyword evidence="13" id="KW-1185">Reference proteome</keyword>
<evidence type="ECO:0000313" key="14">
    <source>
        <dbReference type="WBParaSite" id="L893_g2528.t1"/>
    </source>
</evidence>
<reference evidence="14" key="1">
    <citation type="submission" date="2016-11" db="UniProtKB">
        <authorList>
            <consortium name="WormBaseParasite"/>
        </authorList>
    </citation>
    <scope>IDENTIFICATION</scope>
</reference>
<evidence type="ECO:0000256" key="10">
    <source>
        <dbReference type="ARBA" id="ARBA00023201"/>
    </source>
</evidence>
<evidence type="ECO:0000256" key="2">
    <source>
        <dbReference type="ARBA" id="ARBA00006434"/>
    </source>
</evidence>
<dbReference type="InterPro" id="IPR001734">
    <property type="entry name" value="Na/solute_symporter"/>
</dbReference>
<keyword evidence="3" id="KW-0813">Transport</keyword>
<evidence type="ECO:0000256" key="9">
    <source>
        <dbReference type="ARBA" id="ARBA00023136"/>
    </source>
</evidence>